<evidence type="ECO:0000256" key="1">
    <source>
        <dbReference type="ARBA" id="ARBA00022723"/>
    </source>
</evidence>
<dbReference type="PANTHER" id="PTHR42648:SF32">
    <property type="entry name" value="RIBONUCLEASE H-LIKE DOMAIN, GAG-PRE-INTEGRASE DOMAIN PROTEIN-RELATED"/>
    <property type="match status" value="1"/>
</dbReference>
<dbReference type="InterPro" id="IPR013103">
    <property type="entry name" value="RVT_2"/>
</dbReference>
<keyword evidence="1" id="KW-0479">Metal-binding</keyword>
<dbReference type="EMBL" id="BKCJ010006173">
    <property type="protein sequence ID" value="GEU70747.1"/>
    <property type="molecule type" value="Genomic_DNA"/>
</dbReference>
<dbReference type="Gene3D" id="3.30.420.10">
    <property type="entry name" value="Ribonuclease H-like superfamily/Ribonuclease H"/>
    <property type="match status" value="1"/>
</dbReference>
<feature type="domain" description="Integrase catalytic" evidence="4">
    <location>
        <begin position="23"/>
        <end position="92"/>
    </location>
</feature>
<evidence type="ECO:0000259" key="5">
    <source>
        <dbReference type="Pfam" id="PF07727"/>
    </source>
</evidence>
<dbReference type="GO" id="GO:0003676">
    <property type="term" value="F:nucleic acid binding"/>
    <property type="evidence" value="ECO:0007669"/>
    <property type="project" value="InterPro"/>
</dbReference>
<protein>
    <submittedName>
        <fullName evidence="6">Uncharacterized protein</fullName>
    </submittedName>
</protein>
<feature type="compositionally biased region" description="Basic and acidic residues" evidence="3">
    <location>
        <begin position="162"/>
        <end position="185"/>
    </location>
</feature>
<sequence length="611" mass="69963">MLYLADYDEIDGGYVAFGGNPKGGKITSKCTIRTDDYSRFTWVFFLASKDATSGILKSFITRIENLVDHKVKVIRCDNGTEFKNREMNQFCKMKEAVNIACYVQTRVLVVKPHNNTPYEVFHGTKACDNAGQTRKEIEPVEDYILLPLWTADPPFSENPKSPQDDGFKPSNDNGRKVDEDPRQESECQDQENEDNVNNTNNLNAARSNEVNAASGNASIKLPFDPKMPALEYISTKLVFKNKKDERGIVIKNKARLVAQEHTQEKGIDIDEVFAPVARIKATRLFLTYASFKNFVVYQMDVKSAFLYRKIKEEMYVCQPPGFEDPDFPDKVYKVEKALYGLHQAPRAWYETLSTHLLDNGFHRGKIDKTLFIRRHKDEFYGRTCILLRIASEIENDRIFISQDKYVGEILKKFRFTKVKNASTPMETQKPLLKDQDVYACTRYQVNLKVSHLYAMKRIFRESQIHARVDGKEILITESSVRRDLRLADEECVDCLSNSTIFENLELMGTMVSAIICIATNQKFNFLKLIFDSMIRNLDNVSGKFLMYPRVRKCFSGRITNLFPNKAIYKELNDRLVRAATTASSLEAEPPTYLTTLADSSGNILSHNSDNS</sequence>
<dbReference type="GO" id="GO:0046872">
    <property type="term" value="F:metal ion binding"/>
    <property type="evidence" value="ECO:0007669"/>
    <property type="project" value="UniProtKB-KW"/>
</dbReference>
<comment type="caution">
    <text evidence="6">The sequence shown here is derived from an EMBL/GenBank/DDBJ whole genome shotgun (WGS) entry which is preliminary data.</text>
</comment>
<dbReference type="InterPro" id="IPR039537">
    <property type="entry name" value="Retrotran_Ty1/copia-like"/>
</dbReference>
<evidence type="ECO:0000256" key="3">
    <source>
        <dbReference type="SAM" id="MobiDB-lite"/>
    </source>
</evidence>
<accession>A0A6L2MBX3</accession>
<dbReference type="Pfam" id="PF07727">
    <property type="entry name" value="RVT_2"/>
    <property type="match status" value="1"/>
</dbReference>
<dbReference type="AlphaFoldDB" id="A0A6L2MBX3"/>
<keyword evidence="2" id="KW-0378">Hydrolase</keyword>
<evidence type="ECO:0000313" key="6">
    <source>
        <dbReference type="EMBL" id="GEU70747.1"/>
    </source>
</evidence>
<evidence type="ECO:0000256" key="2">
    <source>
        <dbReference type="ARBA" id="ARBA00022801"/>
    </source>
</evidence>
<dbReference type="GO" id="GO:0016787">
    <property type="term" value="F:hydrolase activity"/>
    <property type="evidence" value="ECO:0007669"/>
    <property type="project" value="UniProtKB-KW"/>
</dbReference>
<reference evidence="6" key="1">
    <citation type="journal article" date="2019" name="Sci. Rep.">
        <title>Draft genome of Tanacetum cinerariifolium, the natural source of mosquito coil.</title>
        <authorList>
            <person name="Yamashiro T."/>
            <person name="Shiraishi A."/>
            <person name="Satake H."/>
            <person name="Nakayama K."/>
        </authorList>
    </citation>
    <scope>NUCLEOTIDE SEQUENCE</scope>
</reference>
<dbReference type="InterPro" id="IPR012337">
    <property type="entry name" value="RNaseH-like_sf"/>
</dbReference>
<dbReference type="PANTHER" id="PTHR42648">
    <property type="entry name" value="TRANSPOSASE, PUTATIVE-RELATED"/>
    <property type="match status" value="1"/>
</dbReference>
<organism evidence="6">
    <name type="scientific">Tanacetum cinerariifolium</name>
    <name type="common">Dalmatian daisy</name>
    <name type="synonym">Chrysanthemum cinerariifolium</name>
    <dbReference type="NCBI Taxonomy" id="118510"/>
    <lineage>
        <taxon>Eukaryota</taxon>
        <taxon>Viridiplantae</taxon>
        <taxon>Streptophyta</taxon>
        <taxon>Embryophyta</taxon>
        <taxon>Tracheophyta</taxon>
        <taxon>Spermatophyta</taxon>
        <taxon>Magnoliopsida</taxon>
        <taxon>eudicotyledons</taxon>
        <taxon>Gunneridae</taxon>
        <taxon>Pentapetalae</taxon>
        <taxon>asterids</taxon>
        <taxon>campanulids</taxon>
        <taxon>Asterales</taxon>
        <taxon>Asteraceae</taxon>
        <taxon>Asteroideae</taxon>
        <taxon>Anthemideae</taxon>
        <taxon>Anthemidinae</taxon>
        <taxon>Tanacetum</taxon>
    </lineage>
</organism>
<gene>
    <name evidence="6" type="ORF">Tci_042725</name>
</gene>
<dbReference type="Pfam" id="PF00665">
    <property type="entry name" value="rve"/>
    <property type="match status" value="1"/>
</dbReference>
<name>A0A6L2MBX3_TANCI</name>
<dbReference type="InterPro" id="IPR001584">
    <property type="entry name" value="Integrase_cat-core"/>
</dbReference>
<proteinExistence type="predicted"/>
<evidence type="ECO:0000259" key="4">
    <source>
        <dbReference type="Pfam" id="PF00665"/>
    </source>
</evidence>
<feature type="region of interest" description="Disordered" evidence="3">
    <location>
        <begin position="154"/>
        <end position="201"/>
    </location>
</feature>
<dbReference type="SUPFAM" id="SSF53098">
    <property type="entry name" value="Ribonuclease H-like"/>
    <property type="match status" value="1"/>
</dbReference>
<feature type="domain" description="Reverse transcriptase Ty1/copia-type" evidence="5">
    <location>
        <begin position="232"/>
        <end position="375"/>
    </location>
</feature>
<dbReference type="InterPro" id="IPR036397">
    <property type="entry name" value="RNaseH_sf"/>
</dbReference>